<accession>A0AA36H9I0</accession>
<dbReference type="AlphaFoldDB" id="A0AA36H9I0"/>
<dbReference type="SUPFAM" id="SSF51430">
    <property type="entry name" value="NAD(P)-linked oxidoreductase"/>
    <property type="match status" value="1"/>
</dbReference>
<comment type="caution">
    <text evidence="1">The sequence shown here is derived from an EMBL/GenBank/DDBJ whole genome shotgun (WGS) entry which is preliminary data.</text>
</comment>
<protein>
    <recommendedName>
        <fullName evidence="3">NADP-dependent oxidoreductase domain-containing protein</fullName>
    </recommendedName>
</protein>
<evidence type="ECO:0008006" key="3">
    <source>
        <dbReference type="Google" id="ProtNLM"/>
    </source>
</evidence>
<dbReference type="Gene3D" id="3.20.20.100">
    <property type="entry name" value="NADP-dependent oxidoreductase domain"/>
    <property type="match status" value="1"/>
</dbReference>
<proteinExistence type="predicted"/>
<sequence>MLPSVDAALAVGYRLLRPGSNLMRPSLDGLLRYNGPSHHNLRRKNVFIATKLYPSGSDNFFVESDDKIKDFLNNLRTDYMDMLLIYFPKTKETELDSPNNAIHRRIPT</sequence>
<name>A0AA36H9I0_CYLNA</name>
<dbReference type="InterPro" id="IPR036812">
    <property type="entry name" value="NAD(P)_OxRdtase_dom_sf"/>
</dbReference>
<gene>
    <name evidence="1" type="ORF">CYNAS_LOCUS18234</name>
</gene>
<reference evidence="1" key="1">
    <citation type="submission" date="2023-07" db="EMBL/GenBank/DDBJ databases">
        <authorList>
            <consortium name="CYATHOMIX"/>
        </authorList>
    </citation>
    <scope>NUCLEOTIDE SEQUENCE</scope>
    <source>
        <strain evidence="1">N/A</strain>
    </source>
</reference>
<organism evidence="1 2">
    <name type="scientific">Cylicocyclus nassatus</name>
    <name type="common">Nematode worm</name>
    <dbReference type="NCBI Taxonomy" id="53992"/>
    <lineage>
        <taxon>Eukaryota</taxon>
        <taxon>Metazoa</taxon>
        <taxon>Ecdysozoa</taxon>
        <taxon>Nematoda</taxon>
        <taxon>Chromadorea</taxon>
        <taxon>Rhabditida</taxon>
        <taxon>Rhabditina</taxon>
        <taxon>Rhabditomorpha</taxon>
        <taxon>Strongyloidea</taxon>
        <taxon>Strongylidae</taxon>
        <taxon>Cylicocyclus</taxon>
    </lineage>
</organism>
<dbReference type="Proteomes" id="UP001176961">
    <property type="component" value="Unassembled WGS sequence"/>
</dbReference>
<evidence type="ECO:0000313" key="2">
    <source>
        <dbReference type="Proteomes" id="UP001176961"/>
    </source>
</evidence>
<keyword evidence="2" id="KW-1185">Reference proteome</keyword>
<evidence type="ECO:0000313" key="1">
    <source>
        <dbReference type="EMBL" id="CAJ0606251.1"/>
    </source>
</evidence>
<dbReference type="EMBL" id="CATQJL010000316">
    <property type="protein sequence ID" value="CAJ0606251.1"/>
    <property type="molecule type" value="Genomic_DNA"/>
</dbReference>